<proteinExistence type="predicted"/>
<dbReference type="PANTHER" id="PTHR42060:SF1">
    <property type="entry name" value="NHL REPEAT-CONTAINING PROTEIN"/>
    <property type="match status" value="1"/>
</dbReference>
<dbReference type="AlphaFoldDB" id="A0A9W8R8W2"/>
<dbReference type="PANTHER" id="PTHR42060">
    <property type="entry name" value="NHL REPEAT-CONTAINING PROTEIN-RELATED"/>
    <property type="match status" value="1"/>
</dbReference>
<dbReference type="EMBL" id="JAOQAV010000013">
    <property type="protein sequence ID" value="KAJ4189315.1"/>
    <property type="molecule type" value="Genomic_DNA"/>
</dbReference>
<comment type="caution">
    <text evidence="1">The sequence shown here is derived from an EMBL/GenBank/DDBJ whole genome shotgun (WGS) entry which is preliminary data.</text>
</comment>
<dbReference type="InterPro" id="IPR052998">
    <property type="entry name" value="Hetero-Diels-Alderase-like"/>
</dbReference>
<reference evidence="1" key="1">
    <citation type="submission" date="2022-09" db="EMBL/GenBank/DDBJ databases">
        <title>Fusarium specimens isolated from Avocado Roots.</title>
        <authorList>
            <person name="Stajich J."/>
            <person name="Roper C."/>
            <person name="Heimlech-Rivalta G."/>
        </authorList>
    </citation>
    <scope>NUCLEOTIDE SEQUENCE</scope>
    <source>
        <strain evidence="1">A02</strain>
    </source>
</reference>
<name>A0A9W8R8W2_9HYPO</name>
<sequence>MSPQSKFLNDVTAIPGISDVVLVADSANGFIGRLELTTGIFDTSTFRFHPEMDPVEGARLLIGVNGIQIRNEHLYWTNSFQACIYRIAITPTGFPDSDRVPCWVIQTGAYCQLIQKRQFPGRFQL</sequence>
<organism evidence="1 2">
    <name type="scientific">Fusarium falciforme</name>
    <dbReference type="NCBI Taxonomy" id="195108"/>
    <lineage>
        <taxon>Eukaryota</taxon>
        <taxon>Fungi</taxon>
        <taxon>Dikarya</taxon>
        <taxon>Ascomycota</taxon>
        <taxon>Pezizomycotina</taxon>
        <taxon>Sordariomycetes</taxon>
        <taxon>Hypocreomycetidae</taxon>
        <taxon>Hypocreales</taxon>
        <taxon>Nectriaceae</taxon>
        <taxon>Fusarium</taxon>
        <taxon>Fusarium solani species complex</taxon>
    </lineage>
</organism>
<evidence type="ECO:0000313" key="2">
    <source>
        <dbReference type="Proteomes" id="UP001152087"/>
    </source>
</evidence>
<protein>
    <submittedName>
        <fullName evidence="1">Uncharacterized protein</fullName>
    </submittedName>
</protein>
<dbReference type="SUPFAM" id="SSF63829">
    <property type="entry name" value="Calcium-dependent phosphotriesterase"/>
    <property type="match status" value="1"/>
</dbReference>
<dbReference type="Gene3D" id="2.120.10.30">
    <property type="entry name" value="TolB, C-terminal domain"/>
    <property type="match status" value="1"/>
</dbReference>
<dbReference type="Proteomes" id="UP001152087">
    <property type="component" value="Unassembled WGS sequence"/>
</dbReference>
<gene>
    <name evidence="1" type="ORF">NW755_006133</name>
</gene>
<dbReference type="InterPro" id="IPR011042">
    <property type="entry name" value="6-blade_b-propeller_TolB-like"/>
</dbReference>
<accession>A0A9W8R8W2</accession>
<evidence type="ECO:0000313" key="1">
    <source>
        <dbReference type="EMBL" id="KAJ4189315.1"/>
    </source>
</evidence>
<keyword evidence="2" id="KW-1185">Reference proteome</keyword>